<dbReference type="AlphaFoldDB" id="A0A7V4TYQ8"/>
<evidence type="ECO:0008006" key="2">
    <source>
        <dbReference type="Google" id="ProtNLM"/>
    </source>
</evidence>
<dbReference type="CDD" id="cd15482">
    <property type="entry name" value="Sialidase_non-viral"/>
    <property type="match status" value="1"/>
</dbReference>
<accession>A0A7V4TYQ8</accession>
<organism evidence="1">
    <name type="scientific">Caldithrix abyssi</name>
    <dbReference type="NCBI Taxonomy" id="187145"/>
    <lineage>
        <taxon>Bacteria</taxon>
        <taxon>Pseudomonadati</taxon>
        <taxon>Calditrichota</taxon>
        <taxon>Calditrichia</taxon>
        <taxon>Calditrichales</taxon>
        <taxon>Calditrichaceae</taxon>
        <taxon>Caldithrix</taxon>
    </lineage>
</organism>
<sequence>MKQILILVLLASAISWGQGILSKTYLLKENSSEDYIFDGFLYGNGIVDLLATDSLVWAATGYGLNKSADDGATWQNFRTVHYGGKGGVAAMGYMDEQTFWISTAFDTVAQDQEMAAGGGLSYTRDGGATWTHIKQPVDSRDETEYSPTTTNISNITYDIGFVDSTVWITSWAGGLRKSSDMGQTWQVVTVDGKPFRAANDNLIHLAFSVLYADGALWVGTAGGIGKSSDGGQTFEIYKHSSTQPSISGNFVVALAHQEYDGTIWAATIEASDTSEFRAVSFTTNGGQTWQTTLDGVFAHNFAFDGQRVYAATDQGLFVTEDKGNNWYKLPDIKDRQSGEEILTEVFYSVAVQKNPGVTRLWVGSADGLAYTEDNGNTWHVIRSYVRLSKRPQPAVYGYPSPFSPSRHDYMRFECGDAAPSEIDIKIYDFSMEQVRVLPVTDYKPKWDGKNDAGETVATGVYHFRAEIKGQVTWGKIVVIN</sequence>
<evidence type="ECO:0000313" key="1">
    <source>
        <dbReference type="EMBL" id="HGY54433.1"/>
    </source>
</evidence>
<dbReference type="SUPFAM" id="SSF50939">
    <property type="entry name" value="Sialidases"/>
    <property type="match status" value="1"/>
</dbReference>
<dbReference type="Proteomes" id="UP000885779">
    <property type="component" value="Unassembled WGS sequence"/>
</dbReference>
<gene>
    <name evidence="1" type="ORF">ENK44_01900</name>
</gene>
<dbReference type="Gene3D" id="2.130.10.10">
    <property type="entry name" value="YVTN repeat-like/Quinoprotein amine dehydrogenase"/>
    <property type="match status" value="2"/>
</dbReference>
<dbReference type="Gene3D" id="2.60.40.4070">
    <property type="match status" value="1"/>
</dbReference>
<dbReference type="EMBL" id="DRQG01000019">
    <property type="protein sequence ID" value="HGY54433.1"/>
    <property type="molecule type" value="Genomic_DNA"/>
</dbReference>
<comment type="caution">
    <text evidence="1">The sequence shown here is derived from an EMBL/GenBank/DDBJ whole genome shotgun (WGS) entry which is preliminary data.</text>
</comment>
<name>A0A7V4TYQ8_CALAY</name>
<dbReference type="InterPro" id="IPR015943">
    <property type="entry name" value="WD40/YVTN_repeat-like_dom_sf"/>
</dbReference>
<protein>
    <recommendedName>
        <fullName evidence="2">Photosynthesis system II assembly factor Ycf48/Hcf136-like domain-containing protein</fullName>
    </recommendedName>
</protein>
<proteinExistence type="predicted"/>
<reference evidence="1" key="1">
    <citation type="journal article" date="2020" name="mSystems">
        <title>Genome- and Community-Level Interaction Insights into Carbon Utilization and Element Cycling Functions of Hydrothermarchaeota in Hydrothermal Sediment.</title>
        <authorList>
            <person name="Zhou Z."/>
            <person name="Liu Y."/>
            <person name="Xu W."/>
            <person name="Pan J."/>
            <person name="Luo Z.H."/>
            <person name="Li M."/>
        </authorList>
    </citation>
    <scope>NUCLEOTIDE SEQUENCE [LARGE SCALE GENOMIC DNA]</scope>
    <source>
        <strain evidence="1">HyVt-577</strain>
    </source>
</reference>
<dbReference type="InterPro" id="IPR036278">
    <property type="entry name" value="Sialidase_sf"/>
</dbReference>